<proteinExistence type="predicted"/>
<accession>A0A1L3KEX5</accession>
<name>A0A1L3KEX5_9VIRU</name>
<evidence type="ECO:0000256" key="1">
    <source>
        <dbReference type="ARBA" id="ARBA00022801"/>
    </source>
</evidence>
<evidence type="ECO:0000313" key="4">
    <source>
        <dbReference type="EMBL" id="APG75877.1"/>
    </source>
</evidence>
<keyword evidence="3" id="KW-0472">Membrane</keyword>
<keyword evidence="3" id="KW-1133">Transmembrane helix</keyword>
<feature type="region of interest" description="Disordered" evidence="2">
    <location>
        <begin position="335"/>
        <end position="360"/>
    </location>
</feature>
<sequence length="557" mass="62429">MQFTLRATLGWLWWLVGTRPFLWSVFTYQLYGWGIFFFQTVKTPVESSKLILDYFFSGLATVLNATNPATQYVVGEKARYFTLLTDPGYQLNFVEVPNWHMMIYIACTALVAVQVMLFIPVLIFNVCVLLVKTSTRVNRLKMRTLEAILQPAEAEEGAVPPSFQMEVRTSGFFPRLVGQAIRMRDFLVVPSHVLNEIRKESDTLIVAGQKGSLRLPVDSFFSLHTDISVTPLALKAWTLIGASKAKPSYKVSGLLEVVSMGKRNCGSYWEGKPAFMIETKCNTEPGFSGAAYVDCGSLIGIHIGEMTTGVNGGMNAQFVDTLLAEYDVPTKTAEASSVVTTESDDSYQEDSTPTEEVDGKTYRKTGKGWKIDPSALRGVQEDIDRDDRIAERIERMAEEEGQKRYERLRQKIGDYANRDNCINVVRKEIQSGSFGIIKEHCLKPEPNVLERFSQLESVVNDLSDAVRCLAFRDRDYPGDVVETAVPKNLQRPKPAKIAEPRPSTSKTPDNPSPSTLVSPQKTREFEQFCQNLKEIQVTPSLLHRVAGRLRKRVSGST</sequence>
<protein>
    <recommendedName>
        <fullName evidence="5">Serine protease</fullName>
    </recommendedName>
</protein>
<feature type="transmembrane region" description="Helical" evidence="3">
    <location>
        <begin position="101"/>
        <end position="131"/>
    </location>
</feature>
<evidence type="ECO:0000256" key="3">
    <source>
        <dbReference type="SAM" id="Phobius"/>
    </source>
</evidence>
<organism evidence="4">
    <name type="scientific">Sanxia water strider virus 11</name>
    <dbReference type="NCBI Taxonomy" id="1923395"/>
    <lineage>
        <taxon>Viruses</taxon>
        <taxon>Riboviria</taxon>
    </lineage>
</organism>
<evidence type="ECO:0000256" key="2">
    <source>
        <dbReference type="SAM" id="MobiDB-lite"/>
    </source>
</evidence>
<keyword evidence="1" id="KW-0378">Hydrolase</keyword>
<feature type="region of interest" description="Disordered" evidence="2">
    <location>
        <begin position="484"/>
        <end position="521"/>
    </location>
</feature>
<evidence type="ECO:0008006" key="5">
    <source>
        <dbReference type="Google" id="ProtNLM"/>
    </source>
</evidence>
<feature type="compositionally biased region" description="Polar residues" evidence="2">
    <location>
        <begin position="502"/>
        <end position="520"/>
    </location>
</feature>
<keyword evidence="3" id="KW-0812">Transmembrane</keyword>
<dbReference type="EMBL" id="KX882891">
    <property type="protein sequence ID" value="APG75877.1"/>
    <property type="molecule type" value="Genomic_RNA"/>
</dbReference>
<dbReference type="SUPFAM" id="SSF50494">
    <property type="entry name" value="Trypsin-like serine proteases"/>
    <property type="match status" value="1"/>
</dbReference>
<feature type="compositionally biased region" description="Acidic residues" evidence="2">
    <location>
        <begin position="342"/>
        <end position="356"/>
    </location>
</feature>
<dbReference type="GO" id="GO:0016787">
    <property type="term" value="F:hydrolase activity"/>
    <property type="evidence" value="ECO:0007669"/>
    <property type="project" value="UniProtKB-KW"/>
</dbReference>
<dbReference type="InterPro" id="IPR009003">
    <property type="entry name" value="Peptidase_S1_PA"/>
</dbReference>
<feature type="transmembrane region" description="Helical" evidence="3">
    <location>
        <begin position="20"/>
        <end position="38"/>
    </location>
</feature>
<reference evidence="4" key="1">
    <citation type="journal article" date="2016" name="Nature">
        <title>Redefining the invertebrate RNA virosphere.</title>
        <authorList>
            <person name="Shi M."/>
            <person name="Lin X.D."/>
            <person name="Tian J.H."/>
            <person name="Chen L.J."/>
            <person name="Chen X."/>
            <person name="Li C.X."/>
            <person name="Qin X.C."/>
            <person name="Li J."/>
            <person name="Cao J.P."/>
            <person name="Eden J.S."/>
            <person name="Buchmann J."/>
            <person name="Wang W."/>
            <person name="Xu J."/>
            <person name="Holmes E.C."/>
            <person name="Zhang Y.Z."/>
        </authorList>
    </citation>
    <scope>NUCLEOTIDE SEQUENCE</scope>
    <source>
        <strain evidence="4">SXSSP2582</strain>
    </source>
</reference>